<dbReference type="Proteomes" id="UP001295684">
    <property type="component" value="Unassembled WGS sequence"/>
</dbReference>
<dbReference type="AlphaFoldDB" id="A0AAD1XA71"/>
<feature type="coiled-coil region" evidence="1">
    <location>
        <begin position="218"/>
        <end position="269"/>
    </location>
</feature>
<feature type="coiled-coil region" evidence="1">
    <location>
        <begin position="305"/>
        <end position="360"/>
    </location>
</feature>
<protein>
    <submittedName>
        <fullName evidence="3">Uncharacterized protein</fullName>
    </submittedName>
</protein>
<reference evidence="3" key="1">
    <citation type="submission" date="2023-07" db="EMBL/GenBank/DDBJ databases">
        <authorList>
            <consortium name="AG Swart"/>
            <person name="Singh M."/>
            <person name="Singh A."/>
            <person name="Seah K."/>
            <person name="Emmerich C."/>
        </authorList>
    </citation>
    <scope>NUCLEOTIDE SEQUENCE</scope>
    <source>
        <strain evidence="3">DP1</strain>
    </source>
</reference>
<keyword evidence="4" id="KW-1185">Reference proteome</keyword>
<sequence length="537" mass="62775">MDIGNFVPQHLKEYYEIANRNDADPNSSLDTRKPYKSVSEKSSGAKIVKCNKRGTQQFNFSRNFHPLKDITKNEANKKQPFESYQPKEKIIHDEINENANLNSSNRSPLKRFNFTADISQKLSSRSLANRNQTCKAAKKLFSFTQKHVNESLKLSEKSFDSSLHNYQNSDFNYNYQNQKCDTFNFETEEDASPDLEISKLNQRLNQAEIGYLKWKKCAEKQNKSIISYEKKVAELHKELKKASKKINKYKQLKEHSDQELKKLKESQQETLAAHTSKMKQMFLKEYEELMTEKTNMFTSSQSSSKNKLEDEISELTGKLTNSNLECRKLKSQIKELTEKLKEKEQEIDHKDKKIKDIEVLESRAFVNPILKEGLMNMEKCNKISSNLLTQYKEHIIKLNTQNATLNKKVKTLTGIEEKYEDIKQQNEIYEKELKELEDTVKMIEGQVDRQVCIKVQTECEALCKETAQLIDCLYMVLEGQEPNIDILLGFKPKCDLVEKEMDETYQDIRKVRRKVNEIRNTLCDHYATKYSSECNIQ</sequence>
<name>A0AAD1XA71_EUPCR</name>
<dbReference type="Gene3D" id="1.20.1170.10">
    <property type="match status" value="1"/>
</dbReference>
<evidence type="ECO:0000256" key="2">
    <source>
        <dbReference type="SAM" id="MobiDB-lite"/>
    </source>
</evidence>
<gene>
    <name evidence="3" type="ORF">ECRASSUSDP1_LOCUS5770</name>
</gene>
<evidence type="ECO:0000256" key="1">
    <source>
        <dbReference type="SAM" id="Coils"/>
    </source>
</evidence>
<evidence type="ECO:0000313" key="3">
    <source>
        <dbReference type="EMBL" id="CAI2364427.1"/>
    </source>
</evidence>
<feature type="region of interest" description="Disordered" evidence="2">
    <location>
        <begin position="21"/>
        <end position="40"/>
    </location>
</feature>
<proteinExistence type="predicted"/>
<accession>A0AAD1XA71</accession>
<keyword evidence="1" id="KW-0175">Coiled coil</keyword>
<evidence type="ECO:0000313" key="4">
    <source>
        <dbReference type="Proteomes" id="UP001295684"/>
    </source>
</evidence>
<feature type="coiled-coil region" evidence="1">
    <location>
        <begin position="494"/>
        <end position="521"/>
    </location>
</feature>
<organism evidence="3 4">
    <name type="scientific">Euplotes crassus</name>
    <dbReference type="NCBI Taxonomy" id="5936"/>
    <lineage>
        <taxon>Eukaryota</taxon>
        <taxon>Sar</taxon>
        <taxon>Alveolata</taxon>
        <taxon>Ciliophora</taxon>
        <taxon>Intramacronucleata</taxon>
        <taxon>Spirotrichea</taxon>
        <taxon>Hypotrichia</taxon>
        <taxon>Euplotida</taxon>
        <taxon>Euplotidae</taxon>
        <taxon>Moneuplotes</taxon>
    </lineage>
</organism>
<feature type="coiled-coil region" evidence="1">
    <location>
        <begin position="388"/>
        <end position="446"/>
    </location>
</feature>
<comment type="caution">
    <text evidence="3">The sequence shown here is derived from an EMBL/GenBank/DDBJ whole genome shotgun (WGS) entry which is preliminary data.</text>
</comment>
<dbReference type="EMBL" id="CAMPGE010005578">
    <property type="protein sequence ID" value="CAI2364427.1"/>
    <property type="molecule type" value="Genomic_DNA"/>
</dbReference>